<protein>
    <submittedName>
        <fullName evidence="3">Uncharacterized protein</fullName>
    </submittedName>
</protein>
<dbReference type="InterPro" id="IPR038213">
    <property type="entry name" value="IFI6/IFI27-like_sf"/>
</dbReference>
<keyword evidence="2" id="KW-1133">Transmembrane helix</keyword>
<sequence>MWAGWYSSPPPPPPLNNRSKMPDDNFTEQATQVNKIMDKLRPQLPTAEEGAAIADSLIKNVQDILKKNSDEIIAIAAVAGGLVVLIPALTVAIVNVVGFTAGGVALGSLAAAVQSSVYGGLTSGIFSVLQSFGATATATAPAGLAAAGAAVAGGGGYLAYKEIEKNAPEIKKQSKLITDEADKQLRAAGEGAGAALEEVGKGAGAFAEEAGKGADAFAGEAGKHCASAANSAANAFEGLGHALG</sequence>
<gene>
    <name evidence="3" type="ORF">D9619_006715</name>
</gene>
<reference evidence="3 4" key="1">
    <citation type="journal article" date="2020" name="ISME J.">
        <title>Uncovering the hidden diversity of litter-decomposition mechanisms in mushroom-forming fungi.</title>
        <authorList>
            <person name="Floudas D."/>
            <person name="Bentzer J."/>
            <person name="Ahren D."/>
            <person name="Johansson T."/>
            <person name="Persson P."/>
            <person name="Tunlid A."/>
        </authorList>
    </citation>
    <scope>NUCLEOTIDE SEQUENCE [LARGE SCALE GENOMIC DNA]</scope>
    <source>
        <strain evidence="3 4">CBS 101986</strain>
    </source>
</reference>
<dbReference type="Proteomes" id="UP000567179">
    <property type="component" value="Unassembled WGS sequence"/>
</dbReference>
<keyword evidence="2" id="KW-0472">Membrane</keyword>
<evidence type="ECO:0000256" key="1">
    <source>
        <dbReference type="SAM" id="MobiDB-lite"/>
    </source>
</evidence>
<feature type="transmembrane region" description="Helical" evidence="2">
    <location>
        <begin position="72"/>
        <end position="93"/>
    </location>
</feature>
<comment type="caution">
    <text evidence="3">The sequence shown here is derived from an EMBL/GenBank/DDBJ whole genome shotgun (WGS) entry which is preliminary data.</text>
</comment>
<organism evidence="3 4">
    <name type="scientific">Psilocybe cf. subviscida</name>
    <dbReference type="NCBI Taxonomy" id="2480587"/>
    <lineage>
        <taxon>Eukaryota</taxon>
        <taxon>Fungi</taxon>
        <taxon>Dikarya</taxon>
        <taxon>Basidiomycota</taxon>
        <taxon>Agaricomycotina</taxon>
        <taxon>Agaricomycetes</taxon>
        <taxon>Agaricomycetidae</taxon>
        <taxon>Agaricales</taxon>
        <taxon>Agaricineae</taxon>
        <taxon>Strophariaceae</taxon>
        <taxon>Psilocybe</taxon>
    </lineage>
</organism>
<dbReference type="AlphaFoldDB" id="A0A8H5B4U4"/>
<evidence type="ECO:0000313" key="4">
    <source>
        <dbReference type="Proteomes" id="UP000567179"/>
    </source>
</evidence>
<dbReference type="Gene3D" id="6.10.110.10">
    <property type="match status" value="1"/>
</dbReference>
<keyword evidence="2" id="KW-0812">Transmembrane</keyword>
<dbReference type="EMBL" id="JAACJJ010000042">
    <property type="protein sequence ID" value="KAF5316775.1"/>
    <property type="molecule type" value="Genomic_DNA"/>
</dbReference>
<name>A0A8H5B4U4_9AGAR</name>
<accession>A0A8H5B4U4</accession>
<evidence type="ECO:0000313" key="3">
    <source>
        <dbReference type="EMBL" id="KAF5316775.1"/>
    </source>
</evidence>
<feature type="region of interest" description="Disordered" evidence="1">
    <location>
        <begin position="1"/>
        <end position="23"/>
    </location>
</feature>
<feature type="transmembrane region" description="Helical" evidence="2">
    <location>
        <begin position="99"/>
        <end position="121"/>
    </location>
</feature>
<evidence type="ECO:0000256" key="2">
    <source>
        <dbReference type="SAM" id="Phobius"/>
    </source>
</evidence>
<keyword evidence="4" id="KW-1185">Reference proteome</keyword>
<proteinExistence type="predicted"/>